<dbReference type="Gene3D" id="3.40.50.1460">
    <property type="match status" value="1"/>
</dbReference>
<proteinExistence type="inferred from homology"/>
<dbReference type="InterPro" id="IPR029030">
    <property type="entry name" value="Caspase-like_dom_sf"/>
</dbReference>
<evidence type="ECO:0000256" key="2">
    <source>
        <dbReference type="RuleBase" id="RU003971"/>
    </source>
</evidence>
<dbReference type="PROSITE" id="PS50207">
    <property type="entry name" value="CASPASE_P10"/>
    <property type="match status" value="1"/>
</dbReference>
<dbReference type="PROSITE" id="PS50208">
    <property type="entry name" value="CASPASE_P20"/>
    <property type="match status" value="1"/>
</dbReference>
<evidence type="ECO:0000313" key="5">
    <source>
        <dbReference type="EMBL" id="RUS82190.1"/>
    </source>
</evidence>
<dbReference type="InterPro" id="IPR002138">
    <property type="entry name" value="Pept_C14_p10"/>
</dbReference>
<evidence type="ECO:0000256" key="1">
    <source>
        <dbReference type="ARBA" id="ARBA00010134"/>
    </source>
</evidence>
<evidence type="ECO:0000313" key="6">
    <source>
        <dbReference type="Proteomes" id="UP000271974"/>
    </source>
</evidence>
<dbReference type="Proteomes" id="UP000271974">
    <property type="component" value="Unassembled WGS sequence"/>
</dbReference>
<dbReference type="PANTHER" id="PTHR22576:SF41">
    <property type="entry name" value="CASPASE 14, APOPTOSIS-RELATED CYSTEINE PEPTIDASE"/>
    <property type="match status" value="1"/>
</dbReference>
<feature type="domain" description="Caspase family p20" evidence="4">
    <location>
        <begin position="76"/>
        <end position="206"/>
    </location>
</feature>
<dbReference type="Pfam" id="PF00656">
    <property type="entry name" value="Peptidase_C14"/>
    <property type="match status" value="1"/>
</dbReference>
<evidence type="ECO:0000259" key="4">
    <source>
        <dbReference type="PROSITE" id="PS50208"/>
    </source>
</evidence>
<gene>
    <name evidence="5" type="ORF">EGW08_010072</name>
</gene>
<dbReference type="SUPFAM" id="SSF52129">
    <property type="entry name" value="Caspase-like"/>
    <property type="match status" value="1"/>
</dbReference>
<dbReference type="PRINTS" id="PR00376">
    <property type="entry name" value="IL1BCENZYME"/>
</dbReference>
<accession>A0A3S1HM32</accession>
<dbReference type="PANTHER" id="PTHR22576">
    <property type="entry name" value="MUCOSA ASSOCIATED LYMPHOID TISSUE LYMPHOMA TRANSLOCATION PROTEIN 1/PARACASPASE"/>
    <property type="match status" value="1"/>
</dbReference>
<dbReference type="InterPro" id="IPR052039">
    <property type="entry name" value="Caspase-related_regulators"/>
</dbReference>
<reference evidence="5 6" key="1">
    <citation type="submission" date="2019-01" db="EMBL/GenBank/DDBJ databases">
        <title>A draft genome assembly of the solar-powered sea slug Elysia chlorotica.</title>
        <authorList>
            <person name="Cai H."/>
            <person name="Li Q."/>
            <person name="Fang X."/>
            <person name="Li J."/>
            <person name="Curtis N.E."/>
            <person name="Altenburger A."/>
            <person name="Shibata T."/>
            <person name="Feng M."/>
            <person name="Maeda T."/>
            <person name="Schwartz J.A."/>
            <person name="Shigenobu S."/>
            <person name="Lundholm N."/>
            <person name="Nishiyama T."/>
            <person name="Yang H."/>
            <person name="Hasebe M."/>
            <person name="Li S."/>
            <person name="Pierce S.K."/>
            <person name="Wang J."/>
        </authorList>
    </citation>
    <scope>NUCLEOTIDE SEQUENCE [LARGE SCALE GENOMIC DNA]</scope>
    <source>
        <strain evidence="5">EC2010</strain>
        <tissue evidence="5">Whole organism of an adult</tissue>
    </source>
</reference>
<feature type="domain" description="Caspase family p10" evidence="3">
    <location>
        <begin position="257"/>
        <end position="352"/>
    </location>
</feature>
<dbReference type="InterPro" id="IPR015917">
    <property type="entry name" value="Pept_C14A"/>
</dbReference>
<protein>
    <recommendedName>
        <fullName evidence="7">Caspase family p20 domain-containing protein</fullName>
    </recommendedName>
</protein>
<evidence type="ECO:0000259" key="3">
    <source>
        <dbReference type="PROSITE" id="PS50207"/>
    </source>
</evidence>
<dbReference type="EMBL" id="RQTK01000299">
    <property type="protein sequence ID" value="RUS82190.1"/>
    <property type="molecule type" value="Genomic_DNA"/>
</dbReference>
<keyword evidence="6" id="KW-1185">Reference proteome</keyword>
<evidence type="ECO:0008006" key="7">
    <source>
        <dbReference type="Google" id="ProtNLM"/>
    </source>
</evidence>
<comment type="similarity">
    <text evidence="1 2">Belongs to the peptidase C14A family.</text>
</comment>
<organism evidence="5 6">
    <name type="scientific">Elysia chlorotica</name>
    <name type="common">Eastern emerald elysia</name>
    <name type="synonym">Sea slug</name>
    <dbReference type="NCBI Taxonomy" id="188477"/>
    <lineage>
        <taxon>Eukaryota</taxon>
        <taxon>Metazoa</taxon>
        <taxon>Spiralia</taxon>
        <taxon>Lophotrochozoa</taxon>
        <taxon>Mollusca</taxon>
        <taxon>Gastropoda</taxon>
        <taxon>Heterobranchia</taxon>
        <taxon>Euthyneura</taxon>
        <taxon>Panpulmonata</taxon>
        <taxon>Sacoglossa</taxon>
        <taxon>Placobranchoidea</taxon>
        <taxon>Plakobranchidae</taxon>
        <taxon>Elysia</taxon>
    </lineage>
</organism>
<sequence length="354" mass="39495">ISRVLHLTNGTKTVDLEKSAFVPEYRPSQLFVHPNNPLDLDLGFRFRKKRIKAGSSKMAQEYSSLQEDDRYPFRHGRGLAVIIIDGSSIGQGGREGSEKDSSMLQHMFTRLGFKLEVFENYNSQALLESLSRVSSEDFSEIDCLAVAISTHGGEGRTDAQTTEDFISTSGTKIKTSVILQMFIDEKCPTLVGKPRLFFLQACRGYLLDSGQEVQISSALERTVNLHTGTAQGPTRPMTRQDGAGSPVEMGIPLQEVKIRPVPCYKDFLVMYATPPGYFAFRNPDNGSRFINCLYQVMSNVDPSLNLTRCLTRVVAAVAMETSYCPVNAPSRHNKKQTPVIYSMLTKDLFLLNRK</sequence>
<comment type="caution">
    <text evidence="5">The sequence shown here is derived from an EMBL/GenBank/DDBJ whole genome shotgun (WGS) entry which is preliminary data.</text>
</comment>
<dbReference type="GO" id="GO:0006508">
    <property type="term" value="P:proteolysis"/>
    <property type="evidence" value="ECO:0007669"/>
    <property type="project" value="InterPro"/>
</dbReference>
<dbReference type="STRING" id="188477.A0A3S1HM32"/>
<dbReference type="AlphaFoldDB" id="A0A3S1HM32"/>
<name>A0A3S1HM32_ELYCH</name>
<feature type="non-terminal residue" evidence="5">
    <location>
        <position position="1"/>
    </location>
</feature>
<dbReference type="OrthoDB" id="6046974at2759"/>
<dbReference type="InterPro" id="IPR011600">
    <property type="entry name" value="Pept_C14_caspase"/>
</dbReference>
<dbReference type="SMART" id="SM00115">
    <property type="entry name" value="CASc"/>
    <property type="match status" value="1"/>
</dbReference>
<dbReference type="InterPro" id="IPR001309">
    <property type="entry name" value="Pept_C14_p20"/>
</dbReference>
<dbReference type="GO" id="GO:0004197">
    <property type="term" value="F:cysteine-type endopeptidase activity"/>
    <property type="evidence" value="ECO:0007669"/>
    <property type="project" value="InterPro"/>
</dbReference>